<dbReference type="Proteomes" id="UP000095591">
    <property type="component" value="Unassembled WGS sequence"/>
</dbReference>
<dbReference type="SUPFAM" id="SSF52096">
    <property type="entry name" value="ClpP/crotonase"/>
    <property type="match status" value="1"/>
</dbReference>
<name>A0A173VY57_PARDI</name>
<keyword evidence="3 5" id="KW-0378">Hydrolase</keyword>
<evidence type="ECO:0000256" key="5">
    <source>
        <dbReference type="RuleBase" id="RU004404"/>
    </source>
</evidence>
<dbReference type="PANTHER" id="PTHR32060:SF30">
    <property type="entry name" value="CARBOXY-TERMINAL PROCESSING PROTEASE CTPA"/>
    <property type="match status" value="1"/>
</dbReference>
<evidence type="ECO:0000313" key="9">
    <source>
        <dbReference type="Proteomes" id="UP000095591"/>
    </source>
</evidence>
<dbReference type="RefSeq" id="WP_044545669.1">
    <property type="nucleotide sequence ID" value="NZ_CDRH01000337.1"/>
</dbReference>
<keyword evidence="6" id="KW-1133">Transmembrane helix</keyword>
<keyword evidence="4 5" id="KW-0720">Serine protease</keyword>
<dbReference type="PROSITE" id="PS50106">
    <property type="entry name" value="PDZ"/>
    <property type="match status" value="1"/>
</dbReference>
<keyword evidence="2 5" id="KW-0645">Protease</keyword>
<dbReference type="GO" id="GO:0004252">
    <property type="term" value="F:serine-type endopeptidase activity"/>
    <property type="evidence" value="ECO:0007669"/>
    <property type="project" value="UniProtKB-EC"/>
</dbReference>
<dbReference type="EC" id="3.4.21.102" evidence="8"/>
<dbReference type="InterPro" id="IPR036034">
    <property type="entry name" value="PDZ_sf"/>
</dbReference>
<evidence type="ECO:0000256" key="4">
    <source>
        <dbReference type="ARBA" id="ARBA00022825"/>
    </source>
</evidence>
<gene>
    <name evidence="8" type="primary">ctpB_2</name>
    <name evidence="8" type="ORF">ERS852429_03916</name>
</gene>
<dbReference type="InterPro" id="IPR004447">
    <property type="entry name" value="Peptidase_S41A"/>
</dbReference>
<evidence type="ECO:0000256" key="2">
    <source>
        <dbReference type="ARBA" id="ARBA00022670"/>
    </source>
</evidence>
<dbReference type="InterPro" id="IPR001478">
    <property type="entry name" value="PDZ"/>
</dbReference>
<dbReference type="AlphaFoldDB" id="A0A173VY57"/>
<keyword evidence="6" id="KW-0812">Transmembrane</keyword>
<evidence type="ECO:0000259" key="7">
    <source>
        <dbReference type="PROSITE" id="PS50106"/>
    </source>
</evidence>
<reference evidence="8 9" key="1">
    <citation type="submission" date="2015-09" db="EMBL/GenBank/DDBJ databases">
        <authorList>
            <consortium name="Pathogen Informatics"/>
        </authorList>
    </citation>
    <scope>NUCLEOTIDE SEQUENCE [LARGE SCALE GENOMIC DNA]</scope>
    <source>
        <strain evidence="8 9">2789STDY5608872</strain>
    </source>
</reference>
<proteinExistence type="inferred from homology"/>
<evidence type="ECO:0000256" key="1">
    <source>
        <dbReference type="ARBA" id="ARBA00009179"/>
    </source>
</evidence>
<dbReference type="SMART" id="SM00245">
    <property type="entry name" value="TSPc"/>
    <property type="match status" value="1"/>
</dbReference>
<feature type="transmembrane region" description="Helical" evidence="6">
    <location>
        <begin position="7"/>
        <end position="30"/>
    </location>
</feature>
<dbReference type="GO" id="GO:0006508">
    <property type="term" value="P:proteolysis"/>
    <property type="evidence" value="ECO:0007669"/>
    <property type="project" value="UniProtKB-KW"/>
</dbReference>
<dbReference type="CDD" id="cd07560">
    <property type="entry name" value="Peptidase_S41_CPP"/>
    <property type="match status" value="1"/>
</dbReference>
<dbReference type="Gene3D" id="2.30.42.10">
    <property type="match status" value="1"/>
</dbReference>
<accession>A0A173VY57</accession>
<dbReference type="CDD" id="cd06782">
    <property type="entry name" value="cpPDZ_CPP-like"/>
    <property type="match status" value="1"/>
</dbReference>
<dbReference type="PANTHER" id="PTHR32060">
    <property type="entry name" value="TAIL-SPECIFIC PROTEASE"/>
    <property type="match status" value="1"/>
</dbReference>
<protein>
    <submittedName>
        <fullName evidence="8">Carboxy-terminal processing protease CtpB</fullName>
        <ecNumber evidence="8">3.4.21.102</ecNumber>
    </submittedName>
</protein>
<dbReference type="Pfam" id="PF03572">
    <property type="entry name" value="Peptidase_S41"/>
    <property type="match status" value="1"/>
</dbReference>
<comment type="similarity">
    <text evidence="1 5">Belongs to the peptidase S41A family.</text>
</comment>
<dbReference type="Gene3D" id="3.90.226.10">
    <property type="entry name" value="2-enoyl-CoA Hydratase, Chain A, domain 1"/>
    <property type="match status" value="1"/>
</dbReference>
<dbReference type="GO" id="GO:0007165">
    <property type="term" value="P:signal transduction"/>
    <property type="evidence" value="ECO:0007669"/>
    <property type="project" value="TreeGrafter"/>
</dbReference>
<dbReference type="Pfam" id="PF13180">
    <property type="entry name" value="PDZ_2"/>
    <property type="match status" value="1"/>
</dbReference>
<evidence type="ECO:0000256" key="3">
    <source>
        <dbReference type="ARBA" id="ARBA00022801"/>
    </source>
</evidence>
<organism evidence="8 9">
    <name type="scientific">Parabacteroides distasonis</name>
    <dbReference type="NCBI Taxonomy" id="823"/>
    <lineage>
        <taxon>Bacteria</taxon>
        <taxon>Pseudomonadati</taxon>
        <taxon>Bacteroidota</taxon>
        <taxon>Bacteroidia</taxon>
        <taxon>Bacteroidales</taxon>
        <taxon>Tannerellaceae</taxon>
        <taxon>Parabacteroides</taxon>
    </lineage>
</organism>
<dbReference type="InterPro" id="IPR005151">
    <property type="entry name" value="Tail-specific_protease"/>
</dbReference>
<dbReference type="InterPro" id="IPR029045">
    <property type="entry name" value="ClpP/crotonase-like_dom_sf"/>
</dbReference>
<dbReference type="EMBL" id="CYXP01000011">
    <property type="protein sequence ID" value="CUN32103.1"/>
    <property type="molecule type" value="Genomic_DNA"/>
</dbReference>
<dbReference type="SUPFAM" id="SSF50156">
    <property type="entry name" value="PDZ domain-like"/>
    <property type="match status" value="1"/>
</dbReference>
<evidence type="ECO:0000256" key="6">
    <source>
        <dbReference type="SAM" id="Phobius"/>
    </source>
</evidence>
<sequence length="577" mass="63836">MDKNKRLTVWLPVIIAASIALGIFIGNHYLSISQGKKRSYSSGNKINAILDIIDEQYVDTVSMSKLVESTIPKIFSELDPHSVYIPAEDASVVNEELEGSFSGIGVSFNMQTDTILVISVISGGPAEKAGLLPFDRIISINDSIFSGKKKNQGEIMKTLRGAKNSTVKLGVQRGNSPELLYFDVTRGDVPVNSVDVSYEAAKGIGYIKVSKFARNTYNEFITAIAKLKQAGCTSFVIDLRGNTGGYMDAAINMINEFMPEGRLIVYTEGKSFSRSDVYANGTGTCKDAPIVVLTDEISASASEIFSGAIQDNDRGTIIGRRTYGKGLVQTQMSLSDGSEMRLTIARYYTPSGRCIQKKYEMGNTDAYDQDIYNRYMHGEFDSADSIKMDDSLKYQTVGGRTVYGGGGIMPDIFIPRDTSGVTSYYSNVVNSGVLYLYALEYSDRHREKLGSFKTWEELYNYLQQQPLLSDFVNFAATKGIKRRPTLINISGKLIENQLQAYIVRNFFDEAGFYPIFLKDDVTLLRAIKILQEGKSVPNAELLKQSANGDLHSQAGPTKRYGLSKERIFEDYLVRAIG</sequence>
<dbReference type="NCBIfam" id="TIGR00225">
    <property type="entry name" value="prc"/>
    <property type="match status" value="1"/>
</dbReference>
<keyword evidence="6" id="KW-0472">Membrane</keyword>
<dbReference type="GO" id="GO:0030288">
    <property type="term" value="C:outer membrane-bounded periplasmic space"/>
    <property type="evidence" value="ECO:0007669"/>
    <property type="project" value="TreeGrafter"/>
</dbReference>
<evidence type="ECO:0000313" key="8">
    <source>
        <dbReference type="EMBL" id="CUN32103.1"/>
    </source>
</evidence>
<dbReference type="SMART" id="SM00228">
    <property type="entry name" value="PDZ"/>
    <property type="match status" value="1"/>
</dbReference>
<dbReference type="Gene3D" id="3.30.750.44">
    <property type="match status" value="1"/>
</dbReference>
<feature type="domain" description="PDZ" evidence="7">
    <location>
        <begin position="90"/>
        <end position="162"/>
    </location>
</feature>